<dbReference type="STRING" id="1676925.ENSPKIP00000012836"/>
<dbReference type="AlphaFoldDB" id="A0A3B3R587"/>
<dbReference type="GeneTree" id="ENSGT00530000063817"/>
<evidence type="ECO:0000313" key="4">
    <source>
        <dbReference type="Proteomes" id="UP000261540"/>
    </source>
</evidence>
<dbReference type="Pfam" id="PF02536">
    <property type="entry name" value="mTERF"/>
    <property type="match status" value="1"/>
</dbReference>
<reference evidence="3" key="2">
    <citation type="submission" date="2025-09" db="UniProtKB">
        <authorList>
            <consortium name="Ensembl"/>
        </authorList>
    </citation>
    <scope>IDENTIFICATION</scope>
</reference>
<dbReference type="InterPro" id="IPR003690">
    <property type="entry name" value="MTERF"/>
</dbReference>
<protein>
    <submittedName>
        <fullName evidence="3">Mitochondrial transcription termination factor 2</fullName>
    </submittedName>
</protein>
<keyword evidence="4" id="KW-1185">Reference proteome</keyword>
<evidence type="ECO:0000313" key="3">
    <source>
        <dbReference type="Ensembl" id="ENSPKIP00000012836.1"/>
    </source>
</evidence>
<reference evidence="3" key="1">
    <citation type="submission" date="2025-08" db="UniProtKB">
        <authorList>
            <consortium name="Ensembl"/>
        </authorList>
    </citation>
    <scope>IDENTIFICATION</scope>
</reference>
<dbReference type="InterPro" id="IPR038538">
    <property type="entry name" value="MTERF_sf"/>
</dbReference>
<sequence length="347" mass="39531">MLRWTTTSFCTYWLHIRPSFLPRTHCSTLSSSQNPTYVNETASLLRDLGANKETIGRILEQHPEAVLCTPEELQAQYDLWTTVCPNSKDLLGIIEKFPASFFTVSHHANQKANIQFFQSLHLNKRIISKLMGSAPQSFSRPVGKNQEMIHTLKESYLSLGGSENNVKIWLQKLLSQNPFILIKPPEVVWENIQFLQDRGFSAVELLHLVSKLKGFIAELSPKSMQNILTYSLETLQCSETELRVIILKCPGLLNYPVPILDDRLKGLFEAGISLDQIKDTPTILELTTQIVLYRIQKLESYGYSIKTGSLEALDGTKKDFEMMYGRLKLRQERPIFNPVAPLKSTEE</sequence>
<proteinExistence type="inferred from homology"/>
<evidence type="ECO:0000256" key="2">
    <source>
        <dbReference type="ARBA" id="ARBA00022946"/>
    </source>
</evidence>
<dbReference type="PANTHER" id="PTHR15437:SF1">
    <property type="entry name" value="TRANSCRIPTION TERMINATION FACTOR 2, MITOCHONDRIAL"/>
    <property type="match status" value="1"/>
</dbReference>
<accession>A0A3B3R587</accession>
<organism evidence="3 4">
    <name type="scientific">Paramormyrops kingsleyae</name>
    <dbReference type="NCBI Taxonomy" id="1676925"/>
    <lineage>
        <taxon>Eukaryota</taxon>
        <taxon>Metazoa</taxon>
        <taxon>Chordata</taxon>
        <taxon>Craniata</taxon>
        <taxon>Vertebrata</taxon>
        <taxon>Euteleostomi</taxon>
        <taxon>Actinopterygii</taxon>
        <taxon>Neopterygii</taxon>
        <taxon>Teleostei</taxon>
        <taxon>Osteoglossocephala</taxon>
        <taxon>Osteoglossomorpha</taxon>
        <taxon>Osteoglossiformes</taxon>
        <taxon>Mormyridae</taxon>
        <taxon>Paramormyrops</taxon>
    </lineage>
</organism>
<dbReference type="Ensembl" id="ENSPKIT00000037239.1">
    <property type="protein sequence ID" value="ENSPKIP00000012836.1"/>
    <property type="gene ID" value="ENSPKIG00000000498.1"/>
</dbReference>
<keyword evidence="2" id="KW-0809">Transit peptide</keyword>
<dbReference type="Proteomes" id="UP000261540">
    <property type="component" value="Unplaced"/>
</dbReference>
<name>A0A3B3R587_9TELE</name>
<dbReference type="GO" id="GO:0005759">
    <property type="term" value="C:mitochondrial matrix"/>
    <property type="evidence" value="ECO:0007669"/>
    <property type="project" value="TreeGrafter"/>
</dbReference>
<comment type="similarity">
    <text evidence="1">Belongs to the mTERF family.</text>
</comment>
<dbReference type="Gene3D" id="1.25.70.10">
    <property type="entry name" value="Transcription termination factor 3, mitochondrial"/>
    <property type="match status" value="1"/>
</dbReference>
<evidence type="ECO:0000256" key="1">
    <source>
        <dbReference type="ARBA" id="ARBA00007692"/>
    </source>
</evidence>
<dbReference type="GO" id="GO:0003676">
    <property type="term" value="F:nucleic acid binding"/>
    <property type="evidence" value="ECO:0007669"/>
    <property type="project" value="InterPro"/>
</dbReference>
<dbReference type="PANTHER" id="PTHR15437">
    <property type="entry name" value="TRANSCRIPTION TERMINATION FACTOR, MITOCHONDRIAL"/>
    <property type="match status" value="1"/>
</dbReference>
<dbReference type="GO" id="GO:0006393">
    <property type="term" value="P:termination of mitochondrial transcription"/>
    <property type="evidence" value="ECO:0007669"/>
    <property type="project" value="TreeGrafter"/>
</dbReference>